<comment type="caution">
    <text evidence="2">The sequence shown here is derived from an EMBL/GenBank/DDBJ whole genome shotgun (WGS) entry which is preliminary data.</text>
</comment>
<reference evidence="2" key="1">
    <citation type="journal article" date="2020" name="New Phytol.">
        <title>Comparative genomics reveals dynamic genome evolution in host specialist ectomycorrhizal fungi.</title>
        <authorList>
            <person name="Lofgren L.A."/>
            <person name="Nguyen N.H."/>
            <person name="Vilgalys R."/>
            <person name="Ruytinx J."/>
            <person name="Liao H.L."/>
            <person name="Branco S."/>
            <person name="Kuo A."/>
            <person name="LaButti K."/>
            <person name="Lipzen A."/>
            <person name="Andreopoulos W."/>
            <person name="Pangilinan J."/>
            <person name="Riley R."/>
            <person name="Hundley H."/>
            <person name="Na H."/>
            <person name="Barry K."/>
            <person name="Grigoriev I.V."/>
            <person name="Stajich J.E."/>
            <person name="Kennedy P.G."/>
        </authorList>
    </citation>
    <scope>NUCLEOTIDE SEQUENCE</scope>
    <source>
        <strain evidence="2">MN1</strain>
    </source>
</reference>
<accession>A0A9P7JBT8</accession>
<dbReference type="EMBL" id="JABBWG010000022">
    <property type="protein sequence ID" value="KAG1813905.1"/>
    <property type="molecule type" value="Genomic_DNA"/>
</dbReference>
<feature type="signal peptide" evidence="1">
    <location>
        <begin position="1"/>
        <end position="21"/>
    </location>
</feature>
<name>A0A9P7JBT8_9AGAM</name>
<keyword evidence="3" id="KW-1185">Reference proteome</keyword>
<organism evidence="2 3">
    <name type="scientific">Suillus subaureus</name>
    <dbReference type="NCBI Taxonomy" id="48587"/>
    <lineage>
        <taxon>Eukaryota</taxon>
        <taxon>Fungi</taxon>
        <taxon>Dikarya</taxon>
        <taxon>Basidiomycota</taxon>
        <taxon>Agaricomycotina</taxon>
        <taxon>Agaricomycetes</taxon>
        <taxon>Agaricomycetidae</taxon>
        <taxon>Boletales</taxon>
        <taxon>Suillineae</taxon>
        <taxon>Suillaceae</taxon>
        <taxon>Suillus</taxon>
    </lineage>
</organism>
<dbReference type="AlphaFoldDB" id="A0A9P7JBT8"/>
<dbReference type="RefSeq" id="XP_041191541.1">
    <property type="nucleotide sequence ID" value="XM_041333033.1"/>
</dbReference>
<protein>
    <submittedName>
        <fullName evidence="2">Uncharacterized protein</fullName>
    </submittedName>
</protein>
<sequence length="107" mass="11712">MFIRLSTAFVMLLGLTVLVSAEAPVPRGTYRPRDLENEPPGNYCAGLGLYAEPVTRGNMGGAYKYTSQFETLGALPTVCLNLRVYRTCVKSNTGDKYLQTAQAELTE</sequence>
<dbReference type="Proteomes" id="UP000807769">
    <property type="component" value="Unassembled WGS sequence"/>
</dbReference>
<feature type="chain" id="PRO_5040426077" evidence="1">
    <location>
        <begin position="22"/>
        <end position="107"/>
    </location>
</feature>
<evidence type="ECO:0000313" key="2">
    <source>
        <dbReference type="EMBL" id="KAG1813905.1"/>
    </source>
</evidence>
<keyword evidence="1" id="KW-0732">Signal</keyword>
<dbReference type="GeneID" id="64627050"/>
<evidence type="ECO:0000256" key="1">
    <source>
        <dbReference type="SAM" id="SignalP"/>
    </source>
</evidence>
<proteinExistence type="predicted"/>
<evidence type="ECO:0000313" key="3">
    <source>
        <dbReference type="Proteomes" id="UP000807769"/>
    </source>
</evidence>
<dbReference type="OrthoDB" id="2674446at2759"/>
<gene>
    <name evidence="2" type="ORF">BJ212DRAFT_1300789</name>
</gene>